<dbReference type="Proteomes" id="UP001155240">
    <property type="component" value="Unassembled WGS sequence"/>
</dbReference>
<comment type="similarity">
    <text evidence="1 4">Belongs to the glycosyl hydrolase 43 family.</text>
</comment>
<dbReference type="Pfam" id="PF17851">
    <property type="entry name" value="GH43_C2"/>
    <property type="match status" value="1"/>
</dbReference>
<evidence type="ECO:0000256" key="1">
    <source>
        <dbReference type="ARBA" id="ARBA00009865"/>
    </source>
</evidence>
<dbReference type="GO" id="GO:0004553">
    <property type="term" value="F:hydrolase activity, hydrolyzing O-glycosyl compounds"/>
    <property type="evidence" value="ECO:0007669"/>
    <property type="project" value="InterPro"/>
</dbReference>
<keyword evidence="7" id="KW-1185">Reference proteome</keyword>
<dbReference type="GO" id="GO:0005975">
    <property type="term" value="P:carbohydrate metabolic process"/>
    <property type="evidence" value="ECO:0007669"/>
    <property type="project" value="InterPro"/>
</dbReference>
<evidence type="ECO:0000313" key="7">
    <source>
        <dbReference type="Proteomes" id="UP001155240"/>
    </source>
</evidence>
<dbReference type="InterPro" id="IPR041542">
    <property type="entry name" value="GH43_C2"/>
</dbReference>
<dbReference type="EMBL" id="JAMRYM010000003">
    <property type="protein sequence ID" value="MCM6761250.1"/>
    <property type="molecule type" value="Genomic_DNA"/>
</dbReference>
<gene>
    <name evidence="6" type="ORF">NB037_02350</name>
</gene>
<evidence type="ECO:0000259" key="5">
    <source>
        <dbReference type="Pfam" id="PF17851"/>
    </source>
</evidence>
<dbReference type="SUPFAM" id="SSF49899">
    <property type="entry name" value="Concanavalin A-like lectins/glucanases"/>
    <property type="match status" value="1"/>
</dbReference>
<reference evidence="6" key="1">
    <citation type="submission" date="2022-06" db="EMBL/GenBank/DDBJ databases">
        <title>Whole genome shotgun sequencing (WGS) of Rathayibacter sp. ZW T2_19, isolated from stored onions (Allium cepa).</title>
        <authorList>
            <person name="Stoll D.A."/>
            <person name="Huch M."/>
        </authorList>
    </citation>
    <scope>NUCLEOTIDE SEQUENCE</scope>
    <source>
        <strain evidence="6">ZW T2_19</strain>
    </source>
</reference>
<dbReference type="PANTHER" id="PTHR42812">
    <property type="entry name" value="BETA-XYLOSIDASE"/>
    <property type="match status" value="1"/>
</dbReference>
<organism evidence="6 7">
    <name type="scientific">Rathayibacter rubneri</name>
    <dbReference type="NCBI Taxonomy" id="2950106"/>
    <lineage>
        <taxon>Bacteria</taxon>
        <taxon>Bacillati</taxon>
        <taxon>Actinomycetota</taxon>
        <taxon>Actinomycetes</taxon>
        <taxon>Micrococcales</taxon>
        <taxon>Microbacteriaceae</taxon>
        <taxon>Rathayibacter</taxon>
    </lineage>
</organism>
<dbReference type="InterPro" id="IPR023296">
    <property type="entry name" value="Glyco_hydro_beta-prop_sf"/>
</dbReference>
<dbReference type="PANTHER" id="PTHR42812:SF12">
    <property type="entry name" value="BETA-XYLOSIDASE-RELATED"/>
    <property type="match status" value="1"/>
</dbReference>
<dbReference type="InterPro" id="IPR006710">
    <property type="entry name" value="Glyco_hydro_43"/>
</dbReference>
<keyword evidence="2 4" id="KW-0378">Hydrolase</keyword>
<dbReference type="Gene3D" id="2.60.120.200">
    <property type="match status" value="1"/>
</dbReference>
<name>A0A9X2DU84_9MICO</name>
<protein>
    <submittedName>
        <fullName evidence="6">Family 43 glycosylhydrolase</fullName>
    </submittedName>
</protein>
<feature type="domain" description="Beta-xylosidase C-terminal Concanavalin A-like" evidence="5">
    <location>
        <begin position="329"/>
        <end position="530"/>
    </location>
</feature>
<comment type="caution">
    <text evidence="6">The sequence shown here is derived from an EMBL/GenBank/DDBJ whole genome shotgun (WGS) entry which is preliminary data.</text>
</comment>
<keyword evidence="3 4" id="KW-0326">Glycosidase</keyword>
<accession>A0A9X2DU84</accession>
<sequence length="553" mass="60503">MVTTANPVVRGFSPDPSFLRVGDWYLLAVSSFEWFPTIPIQRSRDLATWEFHGAVESAAPGRSLTGYPDSAGIWAPALSSADGVFWVVYSIVESLQSPYFNLATYIARAPEVDGLPGEWSEPQRVSGLGFDPSLFHHEGRHWLVNIQNDHRPGGNRFDGIVLTELVDDGGVLRTTGPTSLLLQRPDLVEGPKIIHHDGWFVLALAEGGTGIEHGVLMARSRSLHGPYEVDDVPLLTTRDALDLPLQKAGHGELIRTPSGRWYLGHLVSRPIRTEDGAFNTLGRESALQEIEWRDGWPRLKGGGWHPRIELDVPDVPHSAAGPTPPQSLLPWPWRTLRTPASRDWIDQDARPGWIRLRGRQGPESLREHSLIGQPLTEHRTTVSVTVDADPTSFTQAAGLVLWYNTDAYLSLHITWREPDGEPQRGQQWEGRGHRALVLTRRDPDGQTVLAVRAFPETGPVTLRADLDGPLAILSAGAVHTTPTRIGEAVDVTFLSDDHGPRLRFTGAFAGLDVVDLVDAAFTADFSGFRLRAEPVDASEIGAGGVGGARQGSS</sequence>
<dbReference type="Pfam" id="PF04616">
    <property type="entry name" value="Glyco_hydro_43"/>
    <property type="match status" value="1"/>
</dbReference>
<evidence type="ECO:0000313" key="6">
    <source>
        <dbReference type="EMBL" id="MCM6761250.1"/>
    </source>
</evidence>
<evidence type="ECO:0000256" key="2">
    <source>
        <dbReference type="ARBA" id="ARBA00022801"/>
    </source>
</evidence>
<dbReference type="SUPFAM" id="SSF75005">
    <property type="entry name" value="Arabinanase/levansucrase/invertase"/>
    <property type="match status" value="1"/>
</dbReference>
<dbReference type="InterPro" id="IPR013320">
    <property type="entry name" value="ConA-like_dom_sf"/>
</dbReference>
<proteinExistence type="inferred from homology"/>
<dbReference type="Gene3D" id="2.115.10.20">
    <property type="entry name" value="Glycosyl hydrolase domain, family 43"/>
    <property type="match status" value="1"/>
</dbReference>
<evidence type="ECO:0000256" key="4">
    <source>
        <dbReference type="RuleBase" id="RU361187"/>
    </source>
</evidence>
<dbReference type="RefSeq" id="WP_251943287.1">
    <property type="nucleotide sequence ID" value="NZ_JAMRYM010000003.1"/>
</dbReference>
<evidence type="ECO:0000256" key="3">
    <source>
        <dbReference type="ARBA" id="ARBA00023295"/>
    </source>
</evidence>
<dbReference type="InterPro" id="IPR051795">
    <property type="entry name" value="Glycosyl_Hydrlase_43"/>
</dbReference>
<dbReference type="AlphaFoldDB" id="A0A9X2DU84"/>